<accession>A0A225SXU8</accession>
<evidence type="ECO:0000313" key="4">
    <source>
        <dbReference type="Proteomes" id="UP000214747"/>
    </source>
</evidence>
<keyword evidence="4" id="KW-1185">Reference proteome</keyword>
<evidence type="ECO:0000256" key="1">
    <source>
        <dbReference type="SAM" id="Coils"/>
    </source>
</evidence>
<dbReference type="RefSeq" id="WP_088754282.1">
    <property type="nucleotide sequence ID" value="NZ_NJGV01000004.1"/>
</dbReference>
<evidence type="ECO:0000256" key="2">
    <source>
        <dbReference type="SAM" id="Phobius"/>
    </source>
</evidence>
<dbReference type="Proteomes" id="UP000214747">
    <property type="component" value="Unassembled WGS sequence"/>
</dbReference>
<sequence>MGLSWLSAIKLIPWGDVVQATPGIVKGACDLWSRTRKAKTAVDAAPPAPVTGDVGQLAQRIVQLEAEQLEASQLINTLAEQNAQLVATMDAMRRRLRMLGAFCVLLAVGVAALWLR</sequence>
<keyword evidence="2" id="KW-0812">Transmembrane</keyword>
<feature type="transmembrane region" description="Helical" evidence="2">
    <location>
        <begin position="98"/>
        <end position="115"/>
    </location>
</feature>
<organism evidence="3 4">
    <name type="scientific">Herbaspirillum aquaticum</name>
    <dbReference type="NCBI Taxonomy" id="568783"/>
    <lineage>
        <taxon>Bacteria</taxon>
        <taxon>Pseudomonadati</taxon>
        <taxon>Pseudomonadota</taxon>
        <taxon>Betaproteobacteria</taxon>
        <taxon>Burkholderiales</taxon>
        <taxon>Oxalobacteraceae</taxon>
        <taxon>Herbaspirillum</taxon>
    </lineage>
</organism>
<keyword evidence="1" id="KW-0175">Coiled coil</keyword>
<feature type="coiled-coil region" evidence="1">
    <location>
        <begin position="61"/>
        <end position="95"/>
    </location>
</feature>
<keyword evidence="2" id="KW-1133">Transmembrane helix</keyword>
<evidence type="ECO:0000313" key="3">
    <source>
        <dbReference type="EMBL" id="OWY35967.1"/>
    </source>
</evidence>
<comment type="caution">
    <text evidence="3">The sequence shown here is derived from an EMBL/GenBank/DDBJ whole genome shotgun (WGS) entry which is preliminary data.</text>
</comment>
<dbReference type="EMBL" id="NJGV01000004">
    <property type="protein sequence ID" value="OWY35967.1"/>
    <property type="molecule type" value="Genomic_DNA"/>
</dbReference>
<name>A0A225SXU8_9BURK</name>
<gene>
    <name evidence="3" type="ORF">CEJ45_06105</name>
</gene>
<reference evidence="3 4" key="1">
    <citation type="journal article" date="2010" name="Int. J. Syst. Evol. Microbiol.">
        <title>Reclassification of Herbaspirillum putei as a later heterotypic synonym of Herbaspirillum huttiense, with the description of H. huttiense subsp. huttiense subsp. nov. and H. huttiense subsp. putei subsp. nov., comb. nov., and description of Herbaspirillum aquaticum sp. nov.</title>
        <authorList>
            <person name="Dobritsa A.P."/>
            <person name="Reddy M.C."/>
            <person name="Samadpour M."/>
        </authorList>
    </citation>
    <scope>NUCLEOTIDE SEQUENCE [LARGE SCALE GENOMIC DNA]</scope>
    <source>
        <strain evidence="3 4">IEH 4430</strain>
    </source>
</reference>
<proteinExistence type="predicted"/>
<keyword evidence="2" id="KW-0472">Membrane</keyword>
<protein>
    <submittedName>
        <fullName evidence="3">Uncharacterized protein</fullName>
    </submittedName>
</protein>
<dbReference type="AlphaFoldDB" id="A0A225SXU8"/>